<comment type="caution">
    <text evidence="1">The sequence shown here is derived from an EMBL/GenBank/DDBJ whole genome shotgun (WGS) entry which is preliminary data.</text>
</comment>
<evidence type="ECO:0000313" key="2">
    <source>
        <dbReference type="Proteomes" id="UP000249808"/>
    </source>
</evidence>
<dbReference type="EMBL" id="PZJH01000003">
    <property type="protein sequence ID" value="RAK44659.1"/>
    <property type="molecule type" value="Genomic_DNA"/>
</dbReference>
<dbReference type="Proteomes" id="UP000249808">
    <property type="component" value="Unassembled WGS sequence"/>
</dbReference>
<dbReference type="RefSeq" id="WP_111716025.1">
    <property type="nucleotide sequence ID" value="NZ_JBHSSR010000013.1"/>
</dbReference>
<gene>
    <name evidence="1" type="ORF">BHU61_08070</name>
</gene>
<sequence>MQIFRVSENHEISARYLDNRRLSKQVLELYQIIRVCLSALNIIDGNIRYLHHPIVKHVYNEGHPYMLDCFAMLKVMDDEHTRRGCKRSETFKKDIDILATIISEHKHLFNTAALPPLYVYGPDKIYGENAYIAYQNLLYEKWLNDKIAPRCSFKINKIMEKENE</sequence>
<reference evidence="1 2" key="1">
    <citation type="journal article" date="2018" name="Front. Microbiol.">
        <title>Description and Comparative Genomics of Macrococcus caseolyticus subsp. hominis subsp. nov., Macrococcus goetzii sp. nov., Macrococcus epidermidis sp. nov., and Macrococcus bohemicus sp. nov., Novel Macrococci From Human Clinical Material With Virulence Potential and Suspected Uptake of Foreign DNA by Natural Transformation.</title>
        <authorList>
            <person name="Maslanova I."/>
            <person name="Wertheimer Z."/>
            <person name="Sedlacek I."/>
            <person name="Svec P."/>
            <person name="Indrakova A."/>
            <person name="Kovarovic V."/>
            <person name="Schumann P."/>
            <person name="Sproer C."/>
            <person name="Kralova S."/>
            <person name="Sedo O."/>
            <person name="Kristofova L."/>
            <person name="Vrbovska V."/>
            <person name="Fuzik T."/>
            <person name="Petras P."/>
            <person name="Zdrahal Z."/>
            <person name="Ruzickova V."/>
            <person name="Doskar J."/>
            <person name="Pantucek R."/>
        </authorList>
    </citation>
    <scope>NUCLEOTIDE SEQUENCE [LARGE SCALE GENOMIC DNA]</scope>
    <source>
        <strain evidence="1 2">01/688</strain>
    </source>
</reference>
<dbReference type="AlphaFoldDB" id="A0A327ZR16"/>
<dbReference type="InterPro" id="IPR004260">
    <property type="entry name" value="Pyr-dimer_DNA_glycosylase"/>
</dbReference>
<accession>A0A327ZR16</accession>
<dbReference type="Pfam" id="PF03013">
    <property type="entry name" value="Pyr_excise"/>
    <property type="match status" value="1"/>
</dbReference>
<proteinExistence type="predicted"/>
<protein>
    <submittedName>
        <fullName evidence="1">Uncharacterized protein</fullName>
    </submittedName>
</protein>
<name>A0A327ZR16_9STAP</name>
<organism evidence="1 2">
    <name type="scientific">Macrococcus epidermidis</name>
    <dbReference type="NCBI Taxonomy" id="1902580"/>
    <lineage>
        <taxon>Bacteria</taxon>
        <taxon>Bacillati</taxon>
        <taxon>Bacillota</taxon>
        <taxon>Bacilli</taxon>
        <taxon>Bacillales</taxon>
        <taxon>Staphylococcaceae</taxon>
        <taxon>Macrococcus</taxon>
    </lineage>
</organism>
<evidence type="ECO:0000313" key="1">
    <source>
        <dbReference type="EMBL" id="RAK44659.1"/>
    </source>
</evidence>
<keyword evidence="2" id="KW-1185">Reference proteome</keyword>